<evidence type="ECO:0000313" key="2">
    <source>
        <dbReference type="Proteomes" id="UP000515154"/>
    </source>
</evidence>
<dbReference type="AlphaFoldDB" id="A0A6P7TTR4"/>
<gene>
    <name evidence="3" type="primary">LOC115225471</name>
</gene>
<dbReference type="Gene3D" id="3.30.420.10">
    <property type="entry name" value="Ribonuclease H-like superfamily/Ribonuclease H"/>
    <property type="match status" value="1"/>
</dbReference>
<feature type="compositionally biased region" description="Polar residues" evidence="1">
    <location>
        <begin position="379"/>
        <end position="398"/>
    </location>
</feature>
<dbReference type="SMART" id="SM00209">
    <property type="entry name" value="TSP1"/>
    <property type="match status" value="2"/>
</dbReference>
<dbReference type="InterPro" id="IPR052709">
    <property type="entry name" value="Transposase-MT_Hybrid"/>
</dbReference>
<evidence type="ECO:0000313" key="3">
    <source>
        <dbReference type="RefSeq" id="XP_029652286.1"/>
    </source>
</evidence>
<dbReference type="PROSITE" id="PS50092">
    <property type="entry name" value="TSP1"/>
    <property type="match status" value="1"/>
</dbReference>
<evidence type="ECO:0000256" key="1">
    <source>
        <dbReference type="SAM" id="MobiDB-lite"/>
    </source>
</evidence>
<dbReference type="RefSeq" id="XP_029652286.1">
    <property type="nucleotide sequence ID" value="XM_029796426.1"/>
</dbReference>
<dbReference type="InterPro" id="IPR036397">
    <property type="entry name" value="RNaseH_sf"/>
</dbReference>
<proteinExistence type="predicted"/>
<sequence>MELPIDATAKSEVHAVIRFLNTNRIKPIEIHRQLTDVYGESCMDVKNIRKWCRKFAAGRTKINDEERSGRLSISDETVTKVEQILRENRWITLDDIRILVPGVSQSTIHTVLSKKLQYRKVHARWFPRMFTEDHKRDIMTHPPYGPDLAPSDYHPFPKLEEHLAGTRFGNDDEVKDEVQRFLNDMAGSRKHAKSYSPKESIIYASTNGVNVSLIGGNDSNDSGIANKPLPAKRKHVGAISVMCRHYTSWGAWSHCTWRCEQFRTRTCREPAFCGNTTIKVKRHCKKRNKNCSFLSYKVVTPLKRAKYVQNIIMTNFYNKWSPWSTCSRDCKQRRKRQCRTRLERFCHQSYIQQTRRCRPPSGVCNKKYTLSVMTADQFSSSKKGETSNRQPGAVSNCSDYLPSPERCGTRPSGSQRNYRIIGGFEVRRNSWPWQIAKHLPSDCNLDVVPYNSYIQPLIFPHHHLIKVLPFNSSNNIIY</sequence>
<dbReference type="PANTHER" id="PTHR46060">
    <property type="entry name" value="MARINER MOS1 TRANSPOSASE-LIKE PROTEIN"/>
    <property type="match status" value="1"/>
</dbReference>
<dbReference type="PANTHER" id="PTHR46060:SF1">
    <property type="entry name" value="MARINER MOS1 TRANSPOSASE-LIKE PROTEIN"/>
    <property type="match status" value="1"/>
</dbReference>
<protein>
    <submittedName>
        <fullName evidence="3">Uncharacterized protein LOC115225471</fullName>
    </submittedName>
</protein>
<dbReference type="InterPro" id="IPR000884">
    <property type="entry name" value="TSP1_rpt"/>
</dbReference>
<accession>A0A6P7TTR4</accession>
<name>A0A6P7TTR4_9MOLL</name>
<reference evidence="3" key="1">
    <citation type="submission" date="2025-08" db="UniProtKB">
        <authorList>
            <consortium name="RefSeq"/>
        </authorList>
    </citation>
    <scope>IDENTIFICATION</scope>
</reference>
<feature type="region of interest" description="Disordered" evidence="1">
    <location>
        <begin position="379"/>
        <end position="413"/>
    </location>
</feature>
<keyword evidence="2" id="KW-1185">Reference proteome</keyword>
<dbReference type="GO" id="GO:0003676">
    <property type="term" value="F:nucleic acid binding"/>
    <property type="evidence" value="ECO:0007669"/>
    <property type="project" value="InterPro"/>
</dbReference>
<dbReference type="KEGG" id="osn:115225471"/>
<organism evidence="2 3">
    <name type="scientific">Octopus sinensis</name>
    <name type="common">East Asian common octopus</name>
    <dbReference type="NCBI Taxonomy" id="2607531"/>
    <lineage>
        <taxon>Eukaryota</taxon>
        <taxon>Metazoa</taxon>
        <taxon>Spiralia</taxon>
        <taxon>Lophotrochozoa</taxon>
        <taxon>Mollusca</taxon>
        <taxon>Cephalopoda</taxon>
        <taxon>Coleoidea</taxon>
        <taxon>Octopodiformes</taxon>
        <taxon>Octopoda</taxon>
        <taxon>Incirrata</taxon>
        <taxon>Octopodidae</taxon>
        <taxon>Octopus</taxon>
    </lineage>
</organism>
<dbReference type="Proteomes" id="UP000515154">
    <property type="component" value="Linkage group LG27"/>
</dbReference>